<dbReference type="EMBL" id="JBHSPA010000020">
    <property type="protein sequence ID" value="MFC5825238.1"/>
    <property type="molecule type" value="Genomic_DNA"/>
</dbReference>
<dbReference type="InterPro" id="IPR054284">
    <property type="entry name" value="DUF7019"/>
</dbReference>
<reference evidence="2" key="1">
    <citation type="journal article" date="2019" name="Int. J. Syst. Evol. Microbiol.">
        <title>The Global Catalogue of Microorganisms (GCM) 10K type strain sequencing project: providing services to taxonomists for standard genome sequencing and annotation.</title>
        <authorList>
            <consortium name="The Broad Institute Genomics Platform"/>
            <consortium name="The Broad Institute Genome Sequencing Center for Infectious Disease"/>
            <person name="Wu L."/>
            <person name="Ma J."/>
        </authorList>
    </citation>
    <scope>NUCLEOTIDE SEQUENCE [LARGE SCALE GENOMIC DNA]</scope>
    <source>
        <strain evidence="2">CCUG 53903</strain>
    </source>
</reference>
<evidence type="ECO:0000313" key="1">
    <source>
        <dbReference type="EMBL" id="MFC5825238.1"/>
    </source>
</evidence>
<evidence type="ECO:0000313" key="2">
    <source>
        <dbReference type="Proteomes" id="UP001596058"/>
    </source>
</evidence>
<organism evidence="1 2">
    <name type="scientific">Nonomuraea insulae</name>
    <dbReference type="NCBI Taxonomy" id="1616787"/>
    <lineage>
        <taxon>Bacteria</taxon>
        <taxon>Bacillati</taxon>
        <taxon>Actinomycetota</taxon>
        <taxon>Actinomycetes</taxon>
        <taxon>Streptosporangiales</taxon>
        <taxon>Streptosporangiaceae</taxon>
        <taxon>Nonomuraea</taxon>
    </lineage>
</organism>
<protein>
    <submittedName>
        <fullName evidence="1">SAVMC3_10250 family protein</fullName>
    </submittedName>
</protein>
<gene>
    <name evidence="1" type="ORF">ACFPZ3_15350</name>
</gene>
<dbReference type="Pfam" id="PF22880">
    <property type="entry name" value="DUF7019"/>
    <property type="match status" value="1"/>
</dbReference>
<keyword evidence="2" id="KW-1185">Reference proteome</keyword>
<name>A0ABW1CI06_9ACTN</name>
<dbReference type="NCBIfam" id="NF040893">
    <property type="entry name" value="SAVMC3_10250"/>
    <property type="match status" value="1"/>
</dbReference>
<accession>A0ABW1CI06</accession>
<comment type="caution">
    <text evidence="1">The sequence shown here is derived from an EMBL/GenBank/DDBJ whole genome shotgun (WGS) entry which is preliminary data.</text>
</comment>
<proteinExistence type="predicted"/>
<dbReference type="Proteomes" id="UP001596058">
    <property type="component" value="Unassembled WGS sequence"/>
</dbReference>
<dbReference type="RefSeq" id="WP_379514762.1">
    <property type="nucleotide sequence ID" value="NZ_JBHSPA010000020.1"/>
</dbReference>
<sequence>MSELIYLSSQKLHGRLGIPSVAANAEMRGGIKLPPVAPILEWSATHARTTTTEGQASRAALAKGIKKIDKLHSPQEFTTKGLTPNQWIKFDLSMAHAAVHEDSGRPPEDIALFVGEATVGSYMDGMPGIGLMLCGSVRHLLTQANPNGRMGSDTGWLYNLINELERRESEGIHVVPEFLTEIVPHKGTDREREAAAQAVFGWTSRDYPPRSRSRLRGYATVLMDIDNPRHWIRRLVVASPLYVEVPPQNPKRRFGWMGRKDSRNHRV</sequence>